<gene>
    <name evidence="3" type="ORF">J2800_002962</name>
</gene>
<feature type="coiled-coil region" evidence="1">
    <location>
        <begin position="207"/>
        <end position="267"/>
    </location>
</feature>
<comment type="caution">
    <text evidence="3">The sequence shown here is derived from an EMBL/GenBank/DDBJ whole genome shotgun (WGS) entry which is preliminary data.</text>
</comment>
<dbReference type="InterPro" id="IPR050739">
    <property type="entry name" value="MFP"/>
</dbReference>
<dbReference type="PANTHER" id="PTHR30386">
    <property type="entry name" value="MEMBRANE FUSION SUBUNIT OF EMRAB-TOLC MULTIDRUG EFFLUX PUMP"/>
    <property type="match status" value="1"/>
</dbReference>
<dbReference type="Proteomes" id="UP001262754">
    <property type="component" value="Unassembled WGS sequence"/>
</dbReference>
<evidence type="ECO:0000313" key="4">
    <source>
        <dbReference type="Proteomes" id="UP001262754"/>
    </source>
</evidence>
<keyword evidence="4" id="KW-1185">Reference proteome</keyword>
<dbReference type="RefSeq" id="WP_310032635.1">
    <property type="nucleotide sequence ID" value="NZ_JAVDRL010000008.1"/>
</dbReference>
<feature type="transmembrane region" description="Helical" evidence="2">
    <location>
        <begin position="42"/>
        <end position="64"/>
    </location>
</feature>
<reference evidence="3 4" key="1">
    <citation type="submission" date="2023-07" db="EMBL/GenBank/DDBJ databases">
        <title>Sorghum-associated microbial communities from plants grown in Nebraska, USA.</title>
        <authorList>
            <person name="Schachtman D."/>
        </authorList>
    </citation>
    <scope>NUCLEOTIDE SEQUENCE [LARGE SCALE GENOMIC DNA]</scope>
    <source>
        <strain evidence="3 4">DS2154</strain>
    </source>
</reference>
<evidence type="ECO:0000256" key="2">
    <source>
        <dbReference type="SAM" id="Phobius"/>
    </source>
</evidence>
<protein>
    <submittedName>
        <fullName evidence="3">Membrane fusion protein</fullName>
    </submittedName>
</protein>
<organism evidence="3 4">
    <name type="scientific">Caulobacter rhizosphaerae</name>
    <dbReference type="NCBI Taxonomy" id="2010972"/>
    <lineage>
        <taxon>Bacteria</taxon>
        <taxon>Pseudomonadati</taxon>
        <taxon>Pseudomonadota</taxon>
        <taxon>Alphaproteobacteria</taxon>
        <taxon>Caulobacterales</taxon>
        <taxon>Caulobacteraceae</taxon>
        <taxon>Caulobacter</taxon>
    </lineage>
</organism>
<keyword evidence="2" id="KW-1133">Transmembrane helix</keyword>
<dbReference type="PRINTS" id="PR01490">
    <property type="entry name" value="RTXTOXIND"/>
</dbReference>
<name>A0ABU1N185_9CAUL</name>
<dbReference type="Gene3D" id="2.40.30.170">
    <property type="match status" value="1"/>
</dbReference>
<keyword evidence="2" id="KW-0812">Transmembrane</keyword>
<sequence>MKNINAPASPPPEEAAPTPLFRDRAVSAARSRLGSPTDTLGVSSWVLTGFLGALLLAGFAFLFFTQYARVERVPGLIQPDAGAIKLTTTRAGVISTVFVKEGQSVAAGAPLMKLALDATVDGGHVSGLYSTATAQQEDAIGALTEARRASAQEQQAYSATKQAGLADELRRLQAQLDLQRGREALSEQNVASARELFEKRLLPAIQLRQREDNLLEAKISVSALERQLDETRTALAQARIEARRAQAEEASARADIAKSRAELMEKRATFAGEGEVLLTAERAGRVAALAARPGQTAAPGAQLAILLPQNSKLTAELWVSSKAIGFVRKGDRVRLMYDAFPYQRFGVGGGTISEIADAPVAPADQPADVEPRETRESLYRVVAVLDRQSVGAYGREWPLMPGMRLSGEIILDSHSLIDWVLDPILAMRARSKVQ</sequence>
<dbReference type="PANTHER" id="PTHR30386:SF28">
    <property type="entry name" value="EXPORTED PROTEIN"/>
    <property type="match status" value="1"/>
</dbReference>
<evidence type="ECO:0000256" key="1">
    <source>
        <dbReference type="SAM" id="Coils"/>
    </source>
</evidence>
<keyword evidence="2" id="KW-0472">Membrane</keyword>
<dbReference type="EMBL" id="JAVDRL010000008">
    <property type="protein sequence ID" value="MDR6532206.1"/>
    <property type="molecule type" value="Genomic_DNA"/>
</dbReference>
<proteinExistence type="predicted"/>
<keyword evidence="1" id="KW-0175">Coiled coil</keyword>
<evidence type="ECO:0000313" key="3">
    <source>
        <dbReference type="EMBL" id="MDR6532206.1"/>
    </source>
</evidence>
<accession>A0ABU1N185</accession>